<organism evidence="2 3">
    <name type="scientific">Cymbomonas tetramitiformis</name>
    <dbReference type="NCBI Taxonomy" id="36881"/>
    <lineage>
        <taxon>Eukaryota</taxon>
        <taxon>Viridiplantae</taxon>
        <taxon>Chlorophyta</taxon>
        <taxon>Pyramimonadophyceae</taxon>
        <taxon>Pyramimonadales</taxon>
        <taxon>Pyramimonadaceae</taxon>
        <taxon>Cymbomonas</taxon>
    </lineage>
</organism>
<reference evidence="2 3" key="1">
    <citation type="journal article" date="2015" name="Genome Biol. Evol.">
        <title>Comparative Genomics of a Bacterivorous Green Alga Reveals Evolutionary Causalities and Consequences of Phago-Mixotrophic Mode of Nutrition.</title>
        <authorList>
            <person name="Burns J.A."/>
            <person name="Paasch A."/>
            <person name="Narechania A."/>
            <person name="Kim E."/>
        </authorList>
    </citation>
    <scope>NUCLEOTIDE SEQUENCE [LARGE SCALE GENOMIC DNA]</scope>
    <source>
        <strain evidence="2 3">PLY_AMNH</strain>
    </source>
</reference>
<protein>
    <submittedName>
        <fullName evidence="2">Uncharacterized protein</fullName>
    </submittedName>
</protein>
<accession>A0AAE0EUF8</accession>
<dbReference type="EMBL" id="LGRX02033962">
    <property type="protein sequence ID" value="KAK3239305.1"/>
    <property type="molecule type" value="Genomic_DNA"/>
</dbReference>
<feature type="compositionally biased region" description="Basic residues" evidence="1">
    <location>
        <begin position="103"/>
        <end position="113"/>
    </location>
</feature>
<feature type="region of interest" description="Disordered" evidence="1">
    <location>
        <begin position="92"/>
        <end position="113"/>
    </location>
</feature>
<gene>
    <name evidence="2" type="ORF">CYMTET_50757</name>
</gene>
<dbReference type="AlphaFoldDB" id="A0AAE0EUF8"/>
<proteinExistence type="predicted"/>
<sequence length="113" mass="12355">MPAAASRRYARSAKNDPALLTAPRLVRVRDADAASRALQDARNDPALYGLAARDVPREDAGRGKVPAFCEIRRNDTCTYGARVMFRVRDADSGKVPGLSAGREKRRRSSAHFA</sequence>
<name>A0AAE0EUF8_9CHLO</name>
<comment type="caution">
    <text evidence="2">The sequence shown here is derived from an EMBL/GenBank/DDBJ whole genome shotgun (WGS) entry which is preliminary data.</text>
</comment>
<evidence type="ECO:0000313" key="3">
    <source>
        <dbReference type="Proteomes" id="UP001190700"/>
    </source>
</evidence>
<keyword evidence="3" id="KW-1185">Reference proteome</keyword>
<evidence type="ECO:0000313" key="2">
    <source>
        <dbReference type="EMBL" id="KAK3239305.1"/>
    </source>
</evidence>
<dbReference type="Proteomes" id="UP001190700">
    <property type="component" value="Unassembled WGS sequence"/>
</dbReference>
<evidence type="ECO:0000256" key="1">
    <source>
        <dbReference type="SAM" id="MobiDB-lite"/>
    </source>
</evidence>